<gene>
    <name evidence="12" type="ORF">PG991_004176</name>
</gene>
<feature type="region of interest" description="LID" evidence="9">
    <location>
        <begin position="272"/>
        <end position="282"/>
    </location>
</feature>
<keyword evidence="6 9" id="KW-0665">Pyrimidine biosynthesis</keyword>
<keyword evidence="11" id="KW-0812">Transmembrane</keyword>
<keyword evidence="2 9" id="KW-0808">Transferase</keyword>
<dbReference type="InterPro" id="IPR033690">
    <property type="entry name" value="Adenylat_kinase_CS"/>
</dbReference>
<comment type="catalytic activity">
    <reaction evidence="8 9">
        <text>UMP + ATP = UDP + ADP</text>
        <dbReference type="Rhea" id="RHEA:24400"/>
        <dbReference type="ChEBI" id="CHEBI:30616"/>
        <dbReference type="ChEBI" id="CHEBI:57865"/>
        <dbReference type="ChEBI" id="CHEBI:58223"/>
        <dbReference type="ChEBI" id="CHEBI:456216"/>
        <dbReference type="EC" id="2.7.4.14"/>
    </reaction>
</comment>
<keyword evidence="11" id="KW-0472">Membrane</keyword>
<dbReference type="InterPro" id="IPR006266">
    <property type="entry name" value="UMP_CMP_kinase"/>
</dbReference>
<feature type="binding site" evidence="9">
    <location>
        <begin position="235"/>
        <end position="238"/>
    </location>
    <ligand>
        <name>a ribonucleoside 5'-phosphate</name>
        <dbReference type="ChEBI" id="CHEBI:58043"/>
    </ligand>
</feature>
<feature type="binding site" evidence="9">
    <location>
        <position position="273"/>
    </location>
    <ligand>
        <name>ATP</name>
        <dbReference type="ChEBI" id="CHEBI:30616"/>
    </ligand>
</feature>
<comment type="subunit">
    <text evidence="9">Monomer.</text>
</comment>
<evidence type="ECO:0000256" key="10">
    <source>
        <dbReference type="SAM" id="MobiDB-lite"/>
    </source>
</evidence>
<keyword evidence="3 9" id="KW-0547">Nucleotide-binding</keyword>
<feature type="binding site" evidence="9">
    <location>
        <position position="279"/>
    </location>
    <ligand>
        <name>a ribonucleoside 5'-phosphate</name>
        <dbReference type="ChEBI" id="CHEBI:58043"/>
    </ligand>
</feature>
<dbReference type="PROSITE" id="PS00113">
    <property type="entry name" value="ADENYLATE_KINASE"/>
    <property type="match status" value="1"/>
</dbReference>
<accession>A0ABR1S6X0</accession>
<keyword evidence="4 9" id="KW-0418">Kinase</keyword>
<dbReference type="SUPFAM" id="SSF52540">
    <property type="entry name" value="P-loop containing nucleoside triphosphate hydrolases"/>
    <property type="match status" value="1"/>
</dbReference>
<proteinExistence type="inferred from homology"/>
<evidence type="ECO:0000256" key="4">
    <source>
        <dbReference type="ARBA" id="ARBA00022777"/>
    </source>
</evidence>
<feature type="region of interest" description="Disordered" evidence="10">
    <location>
        <begin position="51"/>
        <end position="79"/>
    </location>
</feature>
<keyword evidence="1 9" id="KW-0963">Cytoplasm</keyword>
<evidence type="ECO:0000256" key="9">
    <source>
        <dbReference type="HAMAP-Rule" id="MF_03172"/>
    </source>
</evidence>
<dbReference type="PRINTS" id="PR00094">
    <property type="entry name" value="ADENYLTKNASE"/>
</dbReference>
<feature type="binding site" evidence="9">
    <location>
        <begin position="149"/>
        <end position="154"/>
    </location>
    <ligand>
        <name>ATP</name>
        <dbReference type="ChEBI" id="CHEBI:30616"/>
    </ligand>
</feature>
<dbReference type="PANTHER" id="PTHR23359">
    <property type="entry name" value="NUCLEOTIDE KINASE"/>
    <property type="match status" value="1"/>
</dbReference>
<comment type="subcellular location">
    <subcellularLocation>
        <location evidence="9">Cytoplasm</location>
    </subcellularLocation>
    <subcellularLocation>
        <location evidence="9">Nucleus</location>
    </subcellularLocation>
    <text evidence="9">Predominantly cytoplasmic.</text>
</comment>
<dbReference type="Proteomes" id="UP001396898">
    <property type="component" value="Unassembled WGS sequence"/>
</dbReference>
<evidence type="ECO:0000256" key="7">
    <source>
        <dbReference type="ARBA" id="ARBA00023242"/>
    </source>
</evidence>
<feature type="binding site" evidence="9">
    <location>
        <position position="290"/>
    </location>
    <ligand>
        <name>a ribonucleoside 5'-phosphate</name>
        <dbReference type="ChEBI" id="CHEBI:58043"/>
    </ligand>
</feature>
<name>A0ABR1S6X0_9PEZI</name>
<comment type="function">
    <text evidence="9">Catalyzes the phosphorylation of pyrimidine nucleoside monophosphates at the expense of ATP. Plays an important role in de novo pyrimidine nucleotide biosynthesis. Has preference for UMP and dUMP as phosphate acceptors, but can also use CMP, dCMP and AMP.</text>
</comment>
<dbReference type="Pfam" id="PF00406">
    <property type="entry name" value="ADK"/>
    <property type="match status" value="1"/>
</dbReference>
<dbReference type="NCBIfam" id="TIGR01359">
    <property type="entry name" value="UMP_CMP_kin_fam"/>
    <property type="match status" value="1"/>
</dbReference>
<evidence type="ECO:0000256" key="5">
    <source>
        <dbReference type="ARBA" id="ARBA00022840"/>
    </source>
</evidence>
<dbReference type="Gene3D" id="3.40.50.300">
    <property type="entry name" value="P-loop containing nucleotide triphosphate hydrolases"/>
    <property type="match status" value="1"/>
</dbReference>
<dbReference type="HAMAP" id="MF_03172">
    <property type="entry name" value="Adenylate_kinase_UMP_CMP_kin"/>
    <property type="match status" value="1"/>
</dbReference>
<evidence type="ECO:0000256" key="1">
    <source>
        <dbReference type="ARBA" id="ARBA00022490"/>
    </source>
</evidence>
<feature type="compositionally biased region" description="Low complexity" evidence="10">
    <location>
        <begin position="51"/>
        <end position="73"/>
    </location>
</feature>
<keyword evidence="11" id="KW-1133">Transmembrane helix</keyword>
<dbReference type="GO" id="GO:0016301">
    <property type="term" value="F:kinase activity"/>
    <property type="evidence" value="ECO:0007669"/>
    <property type="project" value="UniProtKB-KW"/>
</dbReference>
<keyword evidence="13" id="KW-1185">Reference proteome</keyword>
<protein>
    <recommendedName>
        <fullName evidence="9">Uridylate kinase</fullName>
        <shortName evidence="9">UK</shortName>
        <ecNumber evidence="9">2.7.4.14</ecNumber>
    </recommendedName>
    <alternativeName>
        <fullName evidence="9">ATP:UMP phosphotransferase</fullName>
    </alternativeName>
    <alternativeName>
        <fullName evidence="9">Deoxycytidylate kinase</fullName>
        <shortName evidence="9">CK</shortName>
        <shortName evidence="9">dCMP kinase</shortName>
    </alternativeName>
    <alternativeName>
        <fullName evidence="9">Uridine monophosphate kinase</fullName>
        <shortName evidence="9">UMP kinase</shortName>
        <shortName evidence="9">UMPK</shortName>
    </alternativeName>
</protein>
<reference evidence="12 13" key="1">
    <citation type="submission" date="2023-01" db="EMBL/GenBank/DDBJ databases">
        <title>Analysis of 21 Apiospora genomes using comparative genomics revels a genus with tremendous synthesis potential of carbohydrate active enzymes and secondary metabolites.</title>
        <authorList>
            <person name="Sorensen T."/>
        </authorList>
    </citation>
    <scope>NUCLEOTIDE SEQUENCE [LARGE SCALE GENOMIC DNA]</scope>
    <source>
        <strain evidence="12 13">CBS 20057</strain>
    </source>
</reference>
<evidence type="ECO:0000256" key="6">
    <source>
        <dbReference type="ARBA" id="ARBA00022975"/>
    </source>
</evidence>
<dbReference type="EMBL" id="JAQQWI010000007">
    <property type="protein sequence ID" value="KAK8027120.1"/>
    <property type="molecule type" value="Genomic_DNA"/>
</dbReference>
<evidence type="ECO:0000256" key="3">
    <source>
        <dbReference type="ARBA" id="ARBA00022741"/>
    </source>
</evidence>
<keyword evidence="5 9" id="KW-0067">ATP-binding</keyword>
<feature type="binding site" evidence="9">
    <location>
        <begin position="197"/>
        <end position="199"/>
    </location>
    <ligand>
        <name>a ribonucleoside 5'-phosphate</name>
        <dbReference type="ChEBI" id="CHEBI:58043"/>
    </ligand>
</feature>
<evidence type="ECO:0000256" key="8">
    <source>
        <dbReference type="ARBA" id="ARBA00048116"/>
    </source>
</evidence>
<evidence type="ECO:0000256" key="11">
    <source>
        <dbReference type="SAM" id="Phobius"/>
    </source>
</evidence>
<sequence length="339" mass="36760">MASTAATMQRLLWRQAALARASARFCASSSSSSASATRSFVSSSRVSRAAATRATTPISSPTYRSSARRAYSSQPPPNPNPNQSVKFWPFLIIIAAGFGGYVFLVKRRIEMPATDASKTASGRIGAPAKSTPTFNPDDVTVVFVLGGPGAGKGTQCAHLVKDYGFTHLSAGDLLRAEQDREGSEFGEMIKDYIKNGLIVPMEVTVQLLENAMTATVDPSGKGETAGKKGKFLIDGFPRKMDQAVKFEEAVCPAKAVLFYDCPEAEMERRLLDRGKTSGRADDNADSIRKRFRTFVETSMPVVDAFEKQGKVIKIDGTAKPEEVHKTTQQRIEAKLGRDF</sequence>
<dbReference type="CDD" id="cd01428">
    <property type="entry name" value="ADK"/>
    <property type="match status" value="1"/>
</dbReference>
<dbReference type="InterPro" id="IPR027417">
    <property type="entry name" value="P-loop_NTPase"/>
</dbReference>
<dbReference type="HAMAP" id="MF_00235">
    <property type="entry name" value="Adenylate_kinase_Adk"/>
    <property type="match status" value="1"/>
</dbReference>
<evidence type="ECO:0000313" key="13">
    <source>
        <dbReference type="Proteomes" id="UP001396898"/>
    </source>
</evidence>
<comment type="domain">
    <text evidence="9">Consists of three domains, a large central CORE domain and two small peripheral domains, NMPbind and LID, which undergo movements during catalysis. The LID domain closes over the site of phosphoryl transfer upon ATP binding. Assembling and dissambling the active center during each catalytic cycle provides an effective means to prevent ATP hydrolysis.</text>
</comment>
<keyword evidence="7 9" id="KW-0539">Nucleus</keyword>
<dbReference type="InterPro" id="IPR000850">
    <property type="entry name" value="Adenylat/UMP-CMP_kin"/>
</dbReference>
<feature type="binding site" evidence="9">
    <location>
        <position position="175"/>
    </location>
    <ligand>
        <name>a ribonucleoside 5'-phosphate</name>
        <dbReference type="ChEBI" id="CHEBI:58043"/>
    </ligand>
</feature>
<comment type="similarity">
    <text evidence="9">Belongs to the adenylate kinase family. UMP-CMP kinase subfamily.</text>
</comment>
<feature type="binding site" evidence="9">
    <location>
        <position position="242"/>
    </location>
    <ligand>
        <name>a ribonucleoside 5'-phosphate</name>
        <dbReference type="ChEBI" id="CHEBI:58043"/>
    </ligand>
</feature>
<feature type="transmembrane region" description="Helical" evidence="11">
    <location>
        <begin position="87"/>
        <end position="105"/>
    </location>
</feature>
<feature type="region of interest" description="NMPbind" evidence="9">
    <location>
        <begin position="169"/>
        <end position="199"/>
    </location>
</feature>
<evidence type="ECO:0000313" key="12">
    <source>
        <dbReference type="EMBL" id="KAK8027120.1"/>
    </source>
</evidence>
<evidence type="ECO:0000256" key="2">
    <source>
        <dbReference type="ARBA" id="ARBA00022679"/>
    </source>
</evidence>
<feature type="binding site" evidence="9">
    <location>
        <position position="318"/>
    </location>
    <ligand>
        <name>ATP</name>
        <dbReference type="ChEBI" id="CHEBI:30616"/>
    </ligand>
</feature>
<dbReference type="EC" id="2.7.4.14" evidence="9"/>
<comment type="cofactor">
    <cofactor evidence="9">
        <name>Mg(2+)</name>
        <dbReference type="ChEBI" id="CHEBI:18420"/>
    </cofactor>
    <text evidence="9">Binds 1 Mg(2+) ion per monomer.</text>
</comment>
<organism evidence="12 13">
    <name type="scientific">Apiospora marii</name>
    <dbReference type="NCBI Taxonomy" id="335849"/>
    <lineage>
        <taxon>Eukaryota</taxon>
        <taxon>Fungi</taxon>
        <taxon>Dikarya</taxon>
        <taxon>Ascomycota</taxon>
        <taxon>Pezizomycotina</taxon>
        <taxon>Sordariomycetes</taxon>
        <taxon>Xylariomycetidae</taxon>
        <taxon>Amphisphaeriales</taxon>
        <taxon>Apiosporaceae</taxon>
        <taxon>Apiospora</taxon>
    </lineage>
</organism>
<comment type="caution">
    <text evidence="12">The sequence shown here is derived from an EMBL/GenBank/DDBJ whole genome shotgun (WGS) entry which is preliminary data.</text>
</comment>